<organism evidence="8 9">
    <name type="scientific">Amanita thiersii Skay4041</name>
    <dbReference type="NCBI Taxonomy" id="703135"/>
    <lineage>
        <taxon>Eukaryota</taxon>
        <taxon>Fungi</taxon>
        <taxon>Dikarya</taxon>
        <taxon>Basidiomycota</taxon>
        <taxon>Agaricomycotina</taxon>
        <taxon>Agaricomycetes</taxon>
        <taxon>Agaricomycetidae</taxon>
        <taxon>Agaricales</taxon>
        <taxon>Pluteineae</taxon>
        <taxon>Amanitaceae</taxon>
        <taxon>Amanita</taxon>
    </lineage>
</organism>
<dbReference type="GO" id="GO:0016020">
    <property type="term" value="C:membrane"/>
    <property type="evidence" value="ECO:0007669"/>
    <property type="project" value="InterPro"/>
</dbReference>
<dbReference type="Proteomes" id="UP000242287">
    <property type="component" value="Unassembled WGS sequence"/>
</dbReference>
<dbReference type="InterPro" id="IPR012919">
    <property type="entry name" value="SUN_dom"/>
</dbReference>
<feature type="compositionally biased region" description="Basic and acidic residues" evidence="5">
    <location>
        <begin position="683"/>
        <end position="692"/>
    </location>
</feature>
<dbReference type="GO" id="GO:0012505">
    <property type="term" value="C:endomembrane system"/>
    <property type="evidence" value="ECO:0007669"/>
    <property type="project" value="UniProtKB-SubCell"/>
</dbReference>
<keyword evidence="9" id="KW-1185">Reference proteome</keyword>
<reference evidence="8 9" key="1">
    <citation type="submission" date="2014-02" db="EMBL/GenBank/DDBJ databases">
        <title>Transposable element dynamics among asymbiotic and ectomycorrhizal Amanita fungi.</title>
        <authorList>
            <consortium name="DOE Joint Genome Institute"/>
            <person name="Hess J."/>
            <person name="Skrede I."/>
            <person name="Wolfe B."/>
            <person name="LaButti K."/>
            <person name="Ohm R.A."/>
            <person name="Grigoriev I.V."/>
            <person name="Pringle A."/>
        </authorList>
    </citation>
    <scope>NUCLEOTIDE SEQUENCE [LARGE SCALE GENOMIC DNA]</scope>
    <source>
        <strain evidence="8 9">SKay4041</strain>
    </source>
</reference>
<protein>
    <recommendedName>
        <fullName evidence="7">SUN domain-containing protein</fullName>
    </recommendedName>
</protein>
<name>A0A2A9P0H6_9AGAR</name>
<keyword evidence="4" id="KW-0472">Membrane</keyword>
<feature type="compositionally biased region" description="Polar residues" evidence="5">
    <location>
        <begin position="397"/>
        <end position="440"/>
    </location>
</feature>
<sequence length="937" mass="104766">MPLPTALIFLLCVAGVFADNFSINDPFRTFSIHVSRRQKHPICCLKPLVPMELVEDQVLLSFEEWKAKHSALQEQQLARTRDGQAAGMNGSGQDQAGSDTRGKNGDGAPFVVNYSSQSSSPQALSTDYIVSQQSPEVLSPHFRVPLTDRFNYASLDCSARIHASHRSAKSPSSVLSSKRDRYMLSPCKRADGEKQFIVVELCEDIRIDTVQLANFEFFSGVFKDFSVRVAKTYTTDDEGWVDAGSYRGKNVRGVQSFHPPTSLRDFYRYIRIDFHTHYGNEYYCPVSLLRVYGLTHLEEWKWEMWEAESRARMENTGLPNGREKTHETPGIPIEPDPTSSSTSTHAKSEASDPHELTSASSMVVMDSQQVYQTTAFPSPDSSRVDAQSVGLDIPSVDITQNNQTIQSPPTTQHDSDPQLTTALNLTPWDTNASAPSNTLVNLHPHSDTPSNGSLGQSTTHTNTFITSFTLHTATQTTIQTFVSHTPSPVVHSSVHAAPHSSVVAYSAVPPPVVPAASGESIYRLIMNRLTALETNYTLYTRYVEQQNTAVRELLKRLGEDVGRLEGIGRAQSQAYQRTVQEWERQRGQMQVEYRELLTMVEYLSDEIMLEKRLGIAQLCLLLAVLVFMALTRGSRGEPIIRRDTQAKQQSKYTYMREWSRRHLSLSTDLAKPIAETASTADVFRSKDSKMEAQRPNGSSFTDHDEITVPHLNGQFMFPHRRGALTAIDLNAPPSPTPSPIKKSDSRSRKVSDPTSRSRTPSFRTSAKRIAQHNQHLNQHIYQQYYTHHRALTPTKSGIRRPPLQRSNSHSTEAYLNGTLLSAGALPRSAKRWARSAHLHEVRTMHPVKFQNENENQQPRTADVPEHHREQYEFPPWSTNKSTETPEVKGGKGIDQGLDPQSHVAEVREGHGNSSSDDGASDGDQWEDTDSIGDGFDS</sequence>
<dbReference type="Pfam" id="PF07738">
    <property type="entry name" value="Sad1_UNC"/>
    <property type="match status" value="1"/>
</dbReference>
<feature type="chain" id="PRO_5012857635" description="SUN domain-containing protein" evidence="6">
    <location>
        <begin position="19"/>
        <end position="937"/>
    </location>
</feature>
<feature type="compositionally biased region" description="Polar residues" evidence="5">
    <location>
        <begin position="447"/>
        <end position="456"/>
    </location>
</feature>
<evidence type="ECO:0000256" key="4">
    <source>
        <dbReference type="ARBA" id="ARBA00023136"/>
    </source>
</evidence>
<feature type="region of interest" description="Disordered" evidence="5">
    <location>
        <begin position="314"/>
        <end position="358"/>
    </location>
</feature>
<evidence type="ECO:0000256" key="3">
    <source>
        <dbReference type="ARBA" id="ARBA00022989"/>
    </source>
</evidence>
<dbReference type="GO" id="GO:0005737">
    <property type="term" value="C:cytoplasm"/>
    <property type="evidence" value="ECO:0007669"/>
    <property type="project" value="TreeGrafter"/>
</dbReference>
<feature type="compositionally biased region" description="Low complexity" evidence="5">
    <location>
        <begin position="752"/>
        <end position="764"/>
    </location>
</feature>
<feature type="region of interest" description="Disordered" evidence="5">
    <location>
        <begin position="76"/>
        <end position="118"/>
    </location>
</feature>
<dbReference type="SUPFAM" id="SSF49785">
    <property type="entry name" value="Galactose-binding domain-like"/>
    <property type="match status" value="1"/>
</dbReference>
<feature type="region of interest" description="Disordered" evidence="5">
    <location>
        <begin position="843"/>
        <end position="937"/>
    </location>
</feature>
<gene>
    <name evidence="8" type="ORF">AMATHDRAFT_805</name>
</gene>
<evidence type="ECO:0000313" key="9">
    <source>
        <dbReference type="Proteomes" id="UP000242287"/>
    </source>
</evidence>
<proteinExistence type="predicted"/>
<dbReference type="InterPro" id="IPR008979">
    <property type="entry name" value="Galactose-bd-like_sf"/>
</dbReference>
<dbReference type="InterPro" id="IPR045120">
    <property type="entry name" value="Suco/Slp1-like"/>
</dbReference>
<evidence type="ECO:0000313" key="8">
    <source>
        <dbReference type="EMBL" id="PFH54020.1"/>
    </source>
</evidence>
<evidence type="ECO:0000259" key="7">
    <source>
        <dbReference type="PROSITE" id="PS51469"/>
    </source>
</evidence>
<feature type="compositionally biased region" description="Basic and acidic residues" evidence="5">
    <location>
        <begin position="741"/>
        <end position="751"/>
    </location>
</feature>
<feature type="region of interest" description="Disordered" evidence="5">
    <location>
        <begin position="680"/>
        <end position="705"/>
    </location>
</feature>
<feature type="compositionally biased region" description="Basic and acidic residues" evidence="5">
    <location>
        <begin position="346"/>
        <end position="355"/>
    </location>
</feature>
<feature type="compositionally biased region" description="Basic and acidic residues" evidence="5">
    <location>
        <begin position="862"/>
        <end position="871"/>
    </location>
</feature>
<comment type="subcellular location">
    <subcellularLocation>
        <location evidence="1">Endomembrane system</location>
    </subcellularLocation>
</comment>
<evidence type="ECO:0000256" key="6">
    <source>
        <dbReference type="SAM" id="SignalP"/>
    </source>
</evidence>
<keyword evidence="2" id="KW-0812">Transmembrane</keyword>
<accession>A0A2A9P0H6</accession>
<dbReference type="STRING" id="703135.A0A2A9P0H6"/>
<feature type="region of interest" description="Disordered" evidence="5">
    <location>
        <begin position="727"/>
        <end position="765"/>
    </location>
</feature>
<feature type="compositionally biased region" description="Acidic residues" evidence="5">
    <location>
        <begin position="918"/>
        <end position="937"/>
    </location>
</feature>
<keyword evidence="3" id="KW-1133">Transmembrane helix</keyword>
<dbReference type="PROSITE" id="PS51469">
    <property type="entry name" value="SUN"/>
    <property type="match status" value="1"/>
</dbReference>
<evidence type="ECO:0000256" key="5">
    <source>
        <dbReference type="SAM" id="MobiDB-lite"/>
    </source>
</evidence>
<feature type="domain" description="SUN" evidence="7">
    <location>
        <begin position="117"/>
        <end position="296"/>
    </location>
</feature>
<dbReference type="Gene3D" id="2.60.120.260">
    <property type="entry name" value="Galactose-binding domain-like"/>
    <property type="match status" value="1"/>
</dbReference>
<dbReference type="OrthoDB" id="266334at2759"/>
<feature type="compositionally biased region" description="Polar residues" evidence="5">
    <location>
        <begin position="850"/>
        <end position="859"/>
    </location>
</feature>
<dbReference type="EMBL" id="KZ301971">
    <property type="protein sequence ID" value="PFH54020.1"/>
    <property type="molecule type" value="Genomic_DNA"/>
</dbReference>
<keyword evidence="6" id="KW-0732">Signal</keyword>
<feature type="region of interest" description="Disordered" evidence="5">
    <location>
        <begin position="393"/>
        <end position="458"/>
    </location>
</feature>
<dbReference type="PANTHER" id="PTHR12953:SF0">
    <property type="entry name" value="SUN DOMAIN-CONTAINING OSSIFICATION FACTOR"/>
    <property type="match status" value="1"/>
</dbReference>
<evidence type="ECO:0000256" key="2">
    <source>
        <dbReference type="ARBA" id="ARBA00022692"/>
    </source>
</evidence>
<evidence type="ECO:0000256" key="1">
    <source>
        <dbReference type="ARBA" id="ARBA00004308"/>
    </source>
</evidence>
<dbReference type="PANTHER" id="PTHR12953">
    <property type="entry name" value="MEMBRANE PROTEIN CH1 RELATED"/>
    <property type="match status" value="1"/>
</dbReference>
<dbReference type="GO" id="GO:0034975">
    <property type="term" value="P:protein folding in endoplasmic reticulum"/>
    <property type="evidence" value="ECO:0007669"/>
    <property type="project" value="TreeGrafter"/>
</dbReference>
<dbReference type="AlphaFoldDB" id="A0A2A9P0H6"/>
<feature type="signal peptide" evidence="6">
    <location>
        <begin position="1"/>
        <end position="18"/>
    </location>
</feature>